<dbReference type="RefSeq" id="WP_115481149.1">
    <property type="nucleotide sequence ID" value="NZ_QRCT01000013.1"/>
</dbReference>
<proteinExistence type="predicted"/>
<sequence length="177" mass="20683">MNKLILSKIERENLLNHCFRKLDKDYLESETKEQKAYGLVSGTFHEEYVAVNSIIPLYKNTRTSKEEKENMDNLMNKFAIPSETPLDKRGWVADPLELMSAINRCKQEKSELIGTYHMHRVSWEHDKLRDTPTVIDEELAKNTGLIMIIISVVDRENPIIRAFYEGDIKKEIPIIFQ</sequence>
<dbReference type="EMBL" id="QRCT01000013">
    <property type="protein sequence ID" value="RDU24405.1"/>
    <property type="molecule type" value="Genomic_DNA"/>
</dbReference>
<dbReference type="OrthoDB" id="9802958at2"/>
<evidence type="ECO:0008006" key="3">
    <source>
        <dbReference type="Google" id="ProtNLM"/>
    </source>
</evidence>
<organism evidence="1 2">
    <name type="scientific">Anaerosacchariphilus polymeriproducens</name>
    <dbReference type="NCBI Taxonomy" id="1812858"/>
    <lineage>
        <taxon>Bacteria</taxon>
        <taxon>Bacillati</taxon>
        <taxon>Bacillota</taxon>
        <taxon>Clostridia</taxon>
        <taxon>Lachnospirales</taxon>
        <taxon>Lachnospiraceae</taxon>
        <taxon>Anaerosacchariphilus</taxon>
    </lineage>
</organism>
<reference evidence="1 2" key="1">
    <citation type="submission" date="2018-07" db="EMBL/GenBank/DDBJ databases">
        <title>Anaerosacharophilus polymeroproducens gen. nov. sp. nov., an anaerobic bacterium isolated from salt field.</title>
        <authorList>
            <person name="Kim W."/>
            <person name="Yang S.-H."/>
            <person name="Oh J."/>
            <person name="Lee J.-H."/>
            <person name="Kwon K.K."/>
        </authorList>
    </citation>
    <scope>NUCLEOTIDE SEQUENCE [LARGE SCALE GENOMIC DNA]</scope>
    <source>
        <strain evidence="1 2">MCWD5</strain>
    </source>
</reference>
<name>A0A371AXU7_9FIRM</name>
<gene>
    <name evidence="1" type="ORF">DWV06_05380</name>
</gene>
<dbReference type="AlphaFoldDB" id="A0A371AXU7"/>
<accession>A0A371AXU7</accession>
<comment type="caution">
    <text evidence="1">The sequence shown here is derived from an EMBL/GenBank/DDBJ whole genome shotgun (WGS) entry which is preliminary data.</text>
</comment>
<dbReference type="SUPFAM" id="SSF102712">
    <property type="entry name" value="JAB1/MPN domain"/>
    <property type="match status" value="1"/>
</dbReference>
<keyword evidence="2" id="KW-1185">Reference proteome</keyword>
<dbReference type="Gene3D" id="3.40.140.10">
    <property type="entry name" value="Cytidine Deaminase, domain 2"/>
    <property type="match status" value="1"/>
</dbReference>
<dbReference type="Proteomes" id="UP000255036">
    <property type="component" value="Unassembled WGS sequence"/>
</dbReference>
<protein>
    <recommendedName>
        <fullName evidence="3">JAB domain-containing protein</fullName>
    </recommendedName>
</protein>
<evidence type="ECO:0000313" key="2">
    <source>
        <dbReference type="Proteomes" id="UP000255036"/>
    </source>
</evidence>
<evidence type="ECO:0000313" key="1">
    <source>
        <dbReference type="EMBL" id="RDU24405.1"/>
    </source>
</evidence>